<dbReference type="RefSeq" id="WP_077022705.1">
    <property type="nucleotide sequence ID" value="NZ_CP017641.1"/>
</dbReference>
<keyword evidence="5 8" id="KW-1133">Transmembrane helix</keyword>
<evidence type="ECO:0000256" key="7">
    <source>
        <dbReference type="ARBA" id="ARBA00023177"/>
    </source>
</evidence>
<dbReference type="GO" id="GO:0005886">
    <property type="term" value="C:plasma membrane"/>
    <property type="evidence" value="ECO:0007669"/>
    <property type="project" value="TreeGrafter"/>
</dbReference>
<keyword evidence="4 8" id="KW-0812">Transmembrane</keyword>
<feature type="transmembrane region" description="Helical" evidence="8">
    <location>
        <begin position="148"/>
        <end position="170"/>
    </location>
</feature>
<feature type="transmembrane region" description="Helical" evidence="8">
    <location>
        <begin position="14"/>
        <end position="37"/>
    </location>
</feature>
<proteinExistence type="inferred from homology"/>
<feature type="transmembrane region" description="Helical" evidence="8">
    <location>
        <begin position="310"/>
        <end position="329"/>
    </location>
</feature>
<gene>
    <name evidence="10" type="primary">amt</name>
    <name evidence="10" type="ORF">Fuma_00455</name>
</gene>
<keyword evidence="6 8" id="KW-0472">Membrane</keyword>
<evidence type="ECO:0000256" key="4">
    <source>
        <dbReference type="ARBA" id="ARBA00022692"/>
    </source>
</evidence>
<evidence type="ECO:0000256" key="3">
    <source>
        <dbReference type="ARBA" id="ARBA00022448"/>
    </source>
</evidence>
<sequence>MILNWSNEFGAAGVAIYGLVTLLLLVTLVPGTILVIGGLTGTPRRKHSVGCWLCFFSVSSLSWFLLVYSLAFASTFDPNEPKAVAGAPMGMSEMIEQNVNTVDRRHLMGRGGFIGNLDFAFFRTLSPQGNSDQPMFSSRRPFHQIPHALFQVYQLAIYLAATGAMAVAFLTRWSWLRSGTAALAWGAVVYAPLVHWLWGDGWLSMQGAFDFGGGMFFLIVGCSLAATLKAETPAYPSVTNSPPASGDQCIRAAAITLLLAGATLLNTTFSLPVPGVQAVALFNGVSSVATACAVWCGLSRLTQSGISNNTGIHGAIAGLSVACGASGVIVPVSGLIVALAGASLGFGISALAARLPQHRGAIICLACMASPAAVGLLATGIFGHENYGVRHWNGATIFGLAEGNMSQLPAQVLMVGVVAASAFAGSYVTRFIGQRLSRQ</sequence>
<feature type="transmembrane region" description="Helical" evidence="8">
    <location>
        <begin position="335"/>
        <end position="353"/>
    </location>
</feature>
<feature type="transmembrane region" description="Helical" evidence="8">
    <location>
        <begin position="211"/>
        <end position="228"/>
    </location>
</feature>
<keyword evidence="11" id="KW-1185">Reference proteome</keyword>
<dbReference type="EMBL" id="CP017641">
    <property type="protein sequence ID" value="APZ90871.1"/>
    <property type="molecule type" value="Genomic_DNA"/>
</dbReference>
<reference evidence="10 11" key="1">
    <citation type="journal article" date="2016" name="Front. Microbiol.">
        <title>Fuerstia marisgermanicae gen. nov., sp. nov., an Unusual Member of the Phylum Planctomycetes from the German Wadden Sea.</title>
        <authorList>
            <person name="Kohn T."/>
            <person name="Heuer A."/>
            <person name="Jogler M."/>
            <person name="Vollmers J."/>
            <person name="Boedeker C."/>
            <person name="Bunk B."/>
            <person name="Rast P."/>
            <person name="Borchert D."/>
            <person name="Glockner I."/>
            <person name="Freese H.M."/>
            <person name="Klenk H.P."/>
            <person name="Overmann J."/>
            <person name="Kaster A.K."/>
            <person name="Rohde M."/>
            <person name="Wiegand S."/>
            <person name="Jogler C."/>
        </authorList>
    </citation>
    <scope>NUCLEOTIDE SEQUENCE [LARGE SCALE GENOMIC DNA]</scope>
    <source>
        <strain evidence="10 11">NH11</strain>
    </source>
</reference>
<dbReference type="PANTHER" id="PTHR43029:SF10">
    <property type="entry name" value="AMMONIUM TRANSPORTER MEP2"/>
    <property type="match status" value="1"/>
</dbReference>
<feature type="transmembrane region" description="Helical" evidence="8">
    <location>
        <begin position="182"/>
        <end position="199"/>
    </location>
</feature>
<evidence type="ECO:0000259" key="9">
    <source>
        <dbReference type="Pfam" id="PF00909"/>
    </source>
</evidence>
<evidence type="ECO:0000256" key="8">
    <source>
        <dbReference type="SAM" id="Phobius"/>
    </source>
</evidence>
<evidence type="ECO:0000256" key="6">
    <source>
        <dbReference type="ARBA" id="ARBA00023136"/>
    </source>
</evidence>
<accession>A0A1P8W9Z5</accession>
<dbReference type="PANTHER" id="PTHR43029">
    <property type="entry name" value="AMMONIUM TRANSPORTER MEP2"/>
    <property type="match status" value="1"/>
</dbReference>
<dbReference type="Proteomes" id="UP000187735">
    <property type="component" value="Chromosome"/>
</dbReference>
<name>A0A1P8W9Z5_9PLAN</name>
<feature type="transmembrane region" description="Helical" evidence="8">
    <location>
        <begin position="249"/>
        <end position="269"/>
    </location>
</feature>
<feature type="transmembrane region" description="Helical" evidence="8">
    <location>
        <begin position="408"/>
        <end position="429"/>
    </location>
</feature>
<organism evidence="10 11">
    <name type="scientific">Fuerstiella marisgermanici</name>
    <dbReference type="NCBI Taxonomy" id="1891926"/>
    <lineage>
        <taxon>Bacteria</taxon>
        <taxon>Pseudomonadati</taxon>
        <taxon>Planctomycetota</taxon>
        <taxon>Planctomycetia</taxon>
        <taxon>Planctomycetales</taxon>
        <taxon>Planctomycetaceae</taxon>
        <taxon>Fuerstiella</taxon>
    </lineage>
</organism>
<evidence type="ECO:0000313" key="10">
    <source>
        <dbReference type="EMBL" id="APZ90871.1"/>
    </source>
</evidence>
<keyword evidence="7" id="KW-0924">Ammonia transport</keyword>
<dbReference type="STRING" id="1891926.Fuma_00455"/>
<comment type="similarity">
    <text evidence="2">Belongs to the ammonia transporter channel (TC 1.A.11.2) family.</text>
</comment>
<dbReference type="GO" id="GO:0008519">
    <property type="term" value="F:ammonium channel activity"/>
    <property type="evidence" value="ECO:0007669"/>
    <property type="project" value="InterPro"/>
</dbReference>
<feature type="transmembrane region" description="Helical" evidence="8">
    <location>
        <begin position="275"/>
        <end position="298"/>
    </location>
</feature>
<feature type="domain" description="Ammonium transporter AmtB-like" evidence="9">
    <location>
        <begin position="22"/>
        <end position="432"/>
    </location>
</feature>
<evidence type="ECO:0000313" key="11">
    <source>
        <dbReference type="Proteomes" id="UP000187735"/>
    </source>
</evidence>
<dbReference type="Pfam" id="PF00909">
    <property type="entry name" value="Ammonium_transp"/>
    <property type="match status" value="1"/>
</dbReference>
<dbReference type="AlphaFoldDB" id="A0A1P8W9Z5"/>
<dbReference type="KEGG" id="fmr:Fuma_00455"/>
<dbReference type="SUPFAM" id="SSF111352">
    <property type="entry name" value="Ammonium transporter"/>
    <property type="match status" value="1"/>
</dbReference>
<dbReference type="InterPro" id="IPR024041">
    <property type="entry name" value="NH4_transpt_AmtB-like_dom"/>
</dbReference>
<dbReference type="OrthoDB" id="9814202at2"/>
<protein>
    <submittedName>
        <fullName evidence="10">Ammonia transporter</fullName>
    </submittedName>
</protein>
<dbReference type="Gene3D" id="1.10.3430.10">
    <property type="entry name" value="Ammonium transporter AmtB like domains"/>
    <property type="match status" value="1"/>
</dbReference>
<comment type="subcellular location">
    <subcellularLocation>
        <location evidence="1">Membrane</location>
        <topology evidence="1">Multi-pass membrane protein</topology>
    </subcellularLocation>
</comment>
<dbReference type="InterPro" id="IPR001905">
    <property type="entry name" value="Ammonium_transpt"/>
</dbReference>
<feature type="transmembrane region" description="Helical" evidence="8">
    <location>
        <begin position="49"/>
        <end position="71"/>
    </location>
</feature>
<evidence type="ECO:0000256" key="2">
    <source>
        <dbReference type="ARBA" id="ARBA00005887"/>
    </source>
</evidence>
<evidence type="ECO:0000256" key="1">
    <source>
        <dbReference type="ARBA" id="ARBA00004141"/>
    </source>
</evidence>
<feature type="transmembrane region" description="Helical" evidence="8">
    <location>
        <begin position="360"/>
        <end position="382"/>
    </location>
</feature>
<keyword evidence="3" id="KW-0813">Transport</keyword>
<evidence type="ECO:0000256" key="5">
    <source>
        <dbReference type="ARBA" id="ARBA00022989"/>
    </source>
</evidence>
<dbReference type="InterPro" id="IPR029020">
    <property type="entry name" value="Ammonium/urea_transptr"/>
</dbReference>